<dbReference type="InterPro" id="IPR036388">
    <property type="entry name" value="WH-like_DNA-bd_sf"/>
</dbReference>
<evidence type="ECO:0000256" key="4">
    <source>
        <dbReference type="ARBA" id="ARBA00022490"/>
    </source>
</evidence>
<dbReference type="GO" id="GO:0003924">
    <property type="term" value="F:GTPase activity"/>
    <property type="evidence" value="ECO:0007669"/>
    <property type="project" value="InterPro"/>
</dbReference>
<comment type="similarity">
    <text evidence="2">Belongs to the GTP-binding SRP family. SRP54 subfamily.</text>
</comment>
<keyword evidence="9" id="KW-0342">GTP-binding</keyword>
<evidence type="ECO:0000313" key="17">
    <source>
        <dbReference type="Proteomes" id="UP000026961"/>
    </source>
</evidence>
<keyword evidence="10" id="KW-0733">Signal recognition particle</keyword>
<dbReference type="Pfam" id="PF02978">
    <property type="entry name" value="SRP_SPB"/>
    <property type="match status" value="2"/>
</dbReference>
<keyword evidence="4" id="KW-0963">Cytoplasm</keyword>
<dbReference type="SMART" id="SM00962">
    <property type="entry name" value="SRP54"/>
    <property type="match status" value="2"/>
</dbReference>
<dbReference type="Proteomes" id="UP000026961">
    <property type="component" value="Chromosome 11"/>
</dbReference>
<sequence>MEATALTLSSRPAAASRSPAKGTFASLHPRRRFSAHAVHLRAAQSASLRAPSPGARRRRRRGSGLVVRAEMFGQLTTGLESAWNKLRGVDVLTKENIVEPMRDIRRALLEADVSLPVVRRFVSSISEKALGSDLIRGVRPEQQLVKIVHDELVQLMGGEVSDLVFAKSGPTVILLAGLQGVGKTTVCAKLAFYLKKLGKSCMLVAADVYRPAAIDQLTILGEQVGVPVYSEGTEAKPAQITKNAVEEAKRKNIDAIVMDTAGRLQIDKSMMVELKEVKKAVNPTEVLLVVDAMTGQEAAALVTTFNIEIGITGAILTKLDGDSRGGAALSVKEVSGKPIKFVGRGERMEDLELFYPDRMAQRVLGMGDVLSFVEKAQEVMRQEDAVELQKKIMSAKFDFNDFLKQSQNVAKMGSMSRVVGMIPGMNKVTPAQIREAEKRLAFVESMINAMTAEEREKPELLAESRDRRIRVAEESGKSEQEVSQLVAQLFQMRAQMQKLMGVMTGQEALPGMGNLMESLNADEKATSSTTLALSSPPTAAARRSPAKAIVASHHLRHSSVPALHLRAVPGPSFRALPSPGFPGWRRKRGSGLVVRAEMFGQLTTGLESAWNKLRGTDQLTKDNIAEPMRDIRRALLEADVSLPVVRSFIESVTEKAVGTDVIRGVKPEQQLVKLMGGEVSDLVFAKTAPTVILLAGLQGVGKTTVCAKLAYYLKKMVPSLVLYFKHTLRFLDYRMLIDQSQGKSCMLIAADVYRPAAIDQLTILGKQVGVPVYSEGTEAKPSQIAKNGIKEAKSKKTDVIIVDTAGRLQVDKAMMSELKEVKRAVNPTEVLLVVDAMTGQEAAFALRLTRISFLIWPALVSTFNVEIGITGAILTKLDGDSRGGAALSIKEVSGKPIKFVGRGERMEDLEPFYPDRMAQRILGMGDVLSFVEKAQEVMRQEDAEELQKKILSAKFNFNDFLKQTQAIAQMGSFSRIIGMIPGMNKVTPAQIREAEKNLKFMESMINVMTPEERERPELLAESRERRIRVAKESGKNERQVSQLVAQLFRMRAQMQKMMGAMQGQDTPDMEGLMDSIKAEEQAAAGTGKRRRKYGNLRRRDLDAMRDVLGSRPKRLTTCLPPPPPPLRRNPKPARPPPMAPKKDKAPPPSSKPAKSGAGKQKKKKWSKGKQKEKVNNSVLFDKATYDKLLSEVPKYKQITPSVLSERLRVTRRKNTMTTMTASIVSRQCGCGFYDGPAAMKPRIVLVTLLTCYGFTNGDCYRLLFARVAHSHNSSASLSISIASHVLVMKPSSLANPLGHHRFFSQRRSRPSINGSLARQAIKDLESRGAIRVVSVHSSQLIYTRATNA</sequence>
<feature type="region of interest" description="Disordered" evidence="14">
    <location>
        <begin position="1"/>
        <end position="21"/>
    </location>
</feature>
<dbReference type="Gene3D" id="3.40.50.300">
    <property type="entry name" value="P-loop containing nucleotide triphosphate hydrolases"/>
    <property type="match status" value="2"/>
</dbReference>
<dbReference type="InterPro" id="IPR004780">
    <property type="entry name" value="SRP"/>
</dbReference>
<dbReference type="Gene3D" id="3.30.63.20">
    <property type="match status" value="1"/>
</dbReference>
<dbReference type="EC" id="3.6.5.4" evidence="12"/>
<keyword evidence="17" id="KW-1185">Reference proteome</keyword>
<evidence type="ECO:0000256" key="1">
    <source>
        <dbReference type="ARBA" id="ARBA00004496"/>
    </source>
</evidence>
<dbReference type="SMART" id="SM00963">
    <property type="entry name" value="SRP54_N"/>
    <property type="match status" value="2"/>
</dbReference>
<protein>
    <recommendedName>
        <fullName evidence="12">signal-recognition-particle GTPase</fullName>
        <ecNumber evidence="12">3.6.5.4</ecNumber>
    </recommendedName>
</protein>
<dbReference type="InterPro" id="IPR042101">
    <property type="entry name" value="SRP54_N_sf"/>
</dbReference>
<dbReference type="Gene3D" id="1.10.10.10">
    <property type="entry name" value="Winged helix-like DNA-binding domain superfamily/Winged helix DNA-binding domain"/>
    <property type="match status" value="1"/>
</dbReference>
<keyword evidence="8" id="KW-0689">Ribosomal protein</keyword>
<evidence type="ECO:0000256" key="9">
    <source>
        <dbReference type="ARBA" id="ARBA00023134"/>
    </source>
</evidence>
<feature type="domain" description="SRP54-type proteins GTP-binding" evidence="15">
    <location>
        <begin position="896"/>
        <end position="909"/>
    </location>
</feature>
<dbReference type="eggNOG" id="KOG0780">
    <property type="taxonomic scope" value="Eukaryota"/>
</dbReference>
<evidence type="ECO:0000256" key="14">
    <source>
        <dbReference type="SAM" id="MobiDB-lite"/>
    </source>
</evidence>
<evidence type="ECO:0000256" key="2">
    <source>
        <dbReference type="ARBA" id="ARBA00005450"/>
    </source>
</evidence>
<dbReference type="PANTHER" id="PTHR11564:SF5">
    <property type="entry name" value="SIGNAL RECOGNITION PARTICLE SUBUNIT SRP54"/>
    <property type="match status" value="1"/>
</dbReference>
<dbReference type="STRING" id="40148.A0A0E0BFF9"/>
<dbReference type="SMART" id="SM00382">
    <property type="entry name" value="AAA"/>
    <property type="match status" value="2"/>
</dbReference>
<keyword evidence="6" id="KW-0378">Hydrolase</keyword>
<feature type="compositionally biased region" description="Low complexity" evidence="14">
    <location>
        <begin position="1"/>
        <end position="20"/>
    </location>
</feature>
<dbReference type="InterPro" id="IPR022941">
    <property type="entry name" value="SRP54"/>
</dbReference>
<feature type="compositionally biased region" description="Basic residues" evidence="14">
    <location>
        <begin position="1159"/>
        <end position="1168"/>
    </location>
</feature>
<dbReference type="CDD" id="cd18539">
    <property type="entry name" value="SRP_G"/>
    <property type="match status" value="2"/>
</dbReference>
<dbReference type="InterPro" id="IPR036225">
    <property type="entry name" value="SRP/SRP_N"/>
</dbReference>
<dbReference type="NCBIfam" id="TIGR00959">
    <property type="entry name" value="ffh"/>
    <property type="match status" value="1"/>
</dbReference>
<dbReference type="PANTHER" id="PTHR11564">
    <property type="entry name" value="SIGNAL RECOGNITION PARTICLE 54K PROTEIN SRP54"/>
    <property type="match status" value="1"/>
</dbReference>
<dbReference type="eggNOG" id="KOG1767">
    <property type="taxonomic scope" value="Eukaryota"/>
</dbReference>
<dbReference type="Pfam" id="PF03297">
    <property type="entry name" value="Ribosomal_S25"/>
    <property type="match status" value="2"/>
</dbReference>
<dbReference type="Gene3D" id="1.20.120.140">
    <property type="entry name" value="Signal recognition particle SRP54, nucleotide-binding domain"/>
    <property type="match status" value="2"/>
</dbReference>
<feature type="compositionally biased region" description="Basic residues" evidence="14">
    <location>
        <begin position="1087"/>
        <end position="1096"/>
    </location>
</feature>
<reference evidence="16" key="2">
    <citation type="submission" date="2018-05" db="EMBL/GenBank/DDBJ databases">
        <title>OgluRS3 (Oryza glumaepatula Reference Sequence Version 3).</title>
        <authorList>
            <person name="Zhang J."/>
            <person name="Kudrna D."/>
            <person name="Lee S."/>
            <person name="Talag J."/>
            <person name="Welchert J."/>
            <person name="Wing R.A."/>
        </authorList>
    </citation>
    <scope>NUCLEOTIDE SEQUENCE [LARGE SCALE GENOMIC DNA]</scope>
</reference>
<dbReference type="GO" id="GO:0005840">
    <property type="term" value="C:ribosome"/>
    <property type="evidence" value="ECO:0007669"/>
    <property type="project" value="UniProtKB-KW"/>
</dbReference>
<feature type="region of interest" description="Disordered" evidence="14">
    <location>
        <begin position="1080"/>
        <end position="1173"/>
    </location>
</feature>
<dbReference type="InterPro" id="IPR003593">
    <property type="entry name" value="AAA+_ATPase"/>
</dbReference>
<dbReference type="GO" id="GO:0005525">
    <property type="term" value="F:GTP binding"/>
    <property type="evidence" value="ECO:0007669"/>
    <property type="project" value="UniProtKB-KW"/>
</dbReference>
<comment type="subcellular location">
    <subcellularLocation>
        <location evidence="1">Cytoplasm</location>
    </subcellularLocation>
</comment>
<dbReference type="Gramene" id="OGLUM11G03120.2">
    <property type="protein sequence ID" value="OGLUM11G03120.2"/>
    <property type="gene ID" value="OGLUM11G03120"/>
</dbReference>
<accession>A0A0E0BFF9</accession>
<feature type="compositionally biased region" description="Pro residues" evidence="14">
    <location>
        <begin position="1119"/>
        <end position="1139"/>
    </location>
</feature>
<comment type="catalytic activity">
    <reaction evidence="13">
        <text>GTP + H2O = GDP + phosphate + H(+)</text>
        <dbReference type="Rhea" id="RHEA:19669"/>
        <dbReference type="ChEBI" id="CHEBI:15377"/>
        <dbReference type="ChEBI" id="CHEBI:15378"/>
        <dbReference type="ChEBI" id="CHEBI:37565"/>
        <dbReference type="ChEBI" id="CHEBI:43474"/>
        <dbReference type="ChEBI" id="CHEBI:58189"/>
        <dbReference type="EC" id="3.6.5.4"/>
    </reaction>
    <physiologicalReaction direction="left-to-right" evidence="13">
        <dbReference type="Rhea" id="RHEA:19670"/>
    </physiologicalReaction>
</comment>
<evidence type="ECO:0000256" key="3">
    <source>
        <dbReference type="ARBA" id="ARBA00009106"/>
    </source>
</evidence>
<reference evidence="16" key="1">
    <citation type="submission" date="2015-04" db="UniProtKB">
        <authorList>
            <consortium name="EnsemblPlants"/>
        </authorList>
    </citation>
    <scope>IDENTIFICATION</scope>
</reference>
<organism evidence="16">
    <name type="scientific">Oryza glumipatula</name>
    <dbReference type="NCBI Taxonomy" id="40148"/>
    <lineage>
        <taxon>Eukaryota</taxon>
        <taxon>Viridiplantae</taxon>
        <taxon>Streptophyta</taxon>
        <taxon>Embryophyta</taxon>
        <taxon>Tracheophyta</taxon>
        <taxon>Spermatophyta</taxon>
        <taxon>Magnoliopsida</taxon>
        <taxon>Liliopsida</taxon>
        <taxon>Poales</taxon>
        <taxon>Poaceae</taxon>
        <taxon>BOP clade</taxon>
        <taxon>Oryzoideae</taxon>
        <taxon>Oryzeae</taxon>
        <taxon>Oryzinae</taxon>
        <taxon>Oryza</taxon>
    </lineage>
</organism>
<dbReference type="Gene3D" id="1.10.260.30">
    <property type="entry name" value="Signal recognition particle, SRP54 subunit, M-domain"/>
    <property type="match status" value="2"/>
</dbReference>
<dbReference type="InterPro" id="IPR036891">
    <property type="entry name" value="Signal_recog_part_SRP54_M_sf"/>
</dbReference>
<comment type="similarity">
    <text evidence="3">Belongs to the eukaryotic ribosomal protein eS25 family.</text>
</comment>
<dbReference type="InterPro" id="IPR004125">
    <property type="entry name" value="Signal_recog_particle_SRP54_M"/>
</dbReference>
<dbReference type="GO" id="GO:0006614">
    <property type="term" value="P:SRP-dependent cotranslational protein targeting to membrane"/>
    <property type="evidence" value="ECO:0007669"/>
    <property type="project" value="InterPro"/>
</dbReference>
<dbReference type="InterPro" id="IPR004977">
    <property type="entry name" value="Ribosomal_eS25"/>
</dbReference>
<dbReference type="PROSITE" id="PS00300">
    <property type="entry name" value="SRP54"/>
    <property type="match status" value="2"/>
</dbReference>
<evidence type="ECO:0000256" key="7">
    <source>
        <dbReference type="ARBA" id="ARBA00022884"/>
    </source>
</evidence>
<dbReference type="SUPFAM" id="SSF52540">
    <property type="entry name" value="P-loop containing nucleoside triphosphate hydrolases"/>
    <property type="match status" value="2"/>
</dbReference>
<dbReference type="Pfam" id="PF00448">
    <property type="entry name" value="SRP54"/>
    <property type="match status" value="3"/>
</dbReference>
<feature type="domain" description="SRP54-type proteins GTP-binding" evidence="15">
    <location>
        <begin position="338"/>
        <end position="351"/>
    </location>
</feature>
<dbReference type="InterPro" id="IPR000897">
    <property type="entry name" value="SRP54_GTPase_dom"/>
</dbReference>
<dbReference type="FunFam" id="3.40.50.300:FF:000022">
    <property type="entry name" value="Signal recognition particle 54 kDa subunit"/>
    <property type="match status" value="1"/>
</dbReference>
<evidence type="ECO:0000256" key="6">
    <source>
        <dbReference type="ARBA" id="ARBA00022801"/>
    </source>
</evidence>
<keyword evidence="5" id="KW-0547">Nucleotide-binding</keyword>
<dbReference type="GO" id="GO:0008312">
    <property type="term" value="F:7S RNA binding"/>
    <property type="evidence" value="ECO:0007669"/>
    <property type="project" value="InterPro"/>
</dbReference>
<dbReference type="GO" id="GO:0005786">
    <property type="term" value="C:signal recognition particle, endoplasmic reticulum targeting"/>
    <property type="evidence" value="ECO:0007669"/>
    <property type="project" value="UniProtKB-KW"/>
</dbReference>
<evidence type="ECO:0000256" key="13">
    <source>
        <dbReference type="ARBA" id="ARBA00048157"/>
    </source>
</evidence>
<dbReference type="EnsemblPlants" id="OGLUM11G03120.2">
    <property type="protein sequence ID" value="OGLUM11G03120.2"/>
    <property type="gene ID" value="OGLUM11G03120"/>
</dbReference>
<dbReference type="SUPFAM" id="SSF47364">
    <property type="entry name" value="Domain of the SRP/SRP receptor G-proteins"/>
    <property type="match status" value="1"/>
</dbReference>
<evidence type="ECO:0000259" key="15">
    <source>
        <dbReference type="PROSITE" id="PS00300"/>
    </source>
</evidence>
<keyword evidence="7" id="KW-0694">RNA-binding</keyword>
<dbReference type="InterPro" id="IPR027417">
    <property type="entry name" value="P-loop_NTPase"/>
</dbReference>
<dbReference type="HAMAP" id="MF_00306">
    <property type="entry name" value="SRP54"/>
    <property type="match status" value="2"/>
</dbReference>
<name>A0A0E0BFF9_9ORYZ</name>
<keyword evidence="11" id="KW-0687">Ribonucleoprotein</keyword>
<evidence type="ECO:0000256" key="10">
    <source>
        <dbReference type="ARBA" id="ARBA00023135"/>
    </source>
</evidence>
<evidence type="ECO:0000313" key="16">
    <source>
        <dbReference type="EnsemblPlants" id="OGLUM11G03120.2"/>
    </source>
</evidence>
<proteinExistence type="inferred from homology"/>
<evidence type="ECO:0000256" key="8">
    <source>
        <dbReference type="ARBA" id="ARBA00022980"/>
    </source>
</evidence>
<dbReference type="InterPro" id="IPR013822">
    <property type="entry name" value="Signal_recog_particl_SRP54_hlx"/>
</dbReference>
<dbReference type="SUPFAM" id="SSF47446">
    <property type="entry name" value="Signal peptide-binding domain"/>
    <property type="match status" value="2"/>
</dbReference>
<evidence type="ECO:0000256" key="5">
    <source>
        <dbReference type="ARBA" id="ARBA00022741"/>
    </source>
</evidence>
<dbReference type="Pfam" id="PF02881">
    <property type="entry name" value="SRP54_N"/>
    <property type="match status" value="2"/>
</dbReference>
<evidence type="ECO:0000256" key="11">
    <source>
        <dbReference type="ARBA" id="ARBA00023274"/>
    </source>
</evidence>
<evidence type="ECO:0000256" key="12">
    <source>
        <dbReference type="ARBA" id="ARBA00035672"/>
    </source>
</evidence>